<dbReference type="OrthoDB" id="9793489at2"/>
<dbReference type="EMBL" id="CP042433">
    <property type="protein sequence ID" value="QEC54989.1"/>
    <property type="molecule type" value="Genomic_DNA"/>
</dbReference>
<feature type="domain" description="Beta-lactamase-related" evidence="1">
    <location>
        <begin position="111"/>
        <end position="416"/>
    </location>
</feature>
<reference evidence="2 3" key="1">
    <citation type="journal article" date="2015" name="Int. J. Syst. Evol. Microbiol.">
        <title>Flavisolibacter ginsenosidimutans sp. nov., with ginsenoside-converting activity isolated from soil used for cultivating ginseng.</title>
        <authorList>
            <person name="Zhao Y."/>
            <person name="Liu Q."/>
            <person name="Kang M.S."/>
            <person name="Jin F."/>
            <person name="Yu H."/>
            <person name="Im W.T."/>
        </authorList>
    </citation>
    <scope>NUCLEOTIDE SEQUENCE [LARGE SCALE GENOMIC DNA]</scope>
    <source>
        <strain evidence="2 3">Gsoil 636</strain>
    </source>
</reference>
<proteinExistence type="predicted"/>
<evidence type="ECO:0000259" key="1">
    <source>
        <dbReference type="Pfam" id="PF00144"/>
    </source>
</evidence>
<dbReference type="InterPro" id="IPR001466">
    <property type="entry name" value="Beta-lactam-related"/>
</dbReference>
<keyword evidence="3" id="KW-1185">Reference proteome</keyword>
<dbReference type="Pfam" id="PF00144">
    <property type="entry name" value="Beta-lactamase"/>
    <property type="match status" value="1"/>
</dbReference>
<dbReference type="Proteomes" id="UP000321204">
    <property type="component" value="Chromosome"/>
</dbReference>
<dbReference type="InterPro" id="IPR012338">
    <property type="entry name" value="Beta-lactam/transpept-like"/>
</dbReference>
<gene>
    <name evidence="2" type="ORF">FSB75_03415</name>
</gene>
<dbReference type="PANTHER" id="PTHR46825">
    <property type="entry name" value="D-ALANYL-D-ALANINE-CARBOXYPEPTIDASE/ENDOPEPTIDASE AMPH"/>
    <property type="match status" value="1"/>
</dbReference>
<dbReference type="KEGG" id="fgg:FSB75_03415"/>
<evidence type="ECO:0000313" key="3">
    <source>
        <dbReference type="Proteomes" id="UP000321204"/>
    </source>
</evidence>
<protein>
    <submittedName>
        <fullName evidence="2">Beta-lactamase family protein</fullName>
    </submittedName>
</protein>
<accession>A0A5B8UFS9</accession>
<dbReference type="SUPFAM" id="SSF56601">
    <property type="entry name" value="beta-lactamase/transpeptidase-like"/>
    <property type="match status" value="1"/>
</dbReference>
<dbReference type="PROSITE" id="PS00146">
    <property type="entry name" value="BETA_LACTAMASE_A"/>
    <property type="match status" value="1"/>
</dbReference>
<dbReference type="PANTHER" id="PTHR46825:SF9">
    <property type="entry name" value="BETA-LACTAMASE-RELATED DOMAIN-CONTAINING PROTEIN"/>
    <property type="match status" value="1"/>
</dbReference>
<sequence>MSNRHFSALRRRNAKAYRNFGLGFVFVRDKLIFLPSLLNKNNLRLLKNNLIALICGIAIYACNSPKAEVPALKAQSSTVKFVPKSLPPQDSIKYHNAVQEVLDKNLLRGRFNGSILVAKDGAIVYEQYVGTKDPRIKTKDSITAETSFQIASTGKTITSAAVLKLWEEGKLDINDSVSKYFPGFPYAGVTVKTLLDHRSGLPNYLYYFETEKGKWDRKKQATNADVLNSLLTWNVPKAANADRRFQYCNTNFVLLALIVEKVSGMPFPEFLKKTFFEPLGMNHSFVISPNEQAGHIQSFQPNNALWSLDFSDGPYGDKNIFSTPRDLLIWDQALTEGKVLSPKTLEAAYTPYSNEKPGIHNYGLGWRMLLYPNSKKIIYHNGHWHGFNIAFARLPEEKATIIIFTNRFNPAVYSTAKKLYDVFGNYDGKQDEGEE</sequence>
<dbReference type="InterPro" id="IPR050491">
    <property type="entry name" value="AmpC-like"/>
</dbReference>
<name>A0A5B8UFS9_9BACT</name>
<evidence type="ECO:0000313" key="2">
    <source>
        <dbReference type="EMBL" id="QEC54989.1"/>
    </source>
</evidence>
<dbReference type="Gene3D" id="3.40.710.10">
    <property type="entry name" value="DD-peptidase/beta-lactamase superfamily"/>
    <property type="match status" value="1"/>
</dbReference>
<dbReference type="InterPro" id="IPR023650">
    <property type="entry name" value="Beta-lactam_class-A_AS"/>
</dbReference>
<dbReference type="AlphaFoldDB" id="A0A5B8UFS9"/>
<organism evidence="2 3">
    <name type="scientific">Flavisolibacter ginsenosidimutans</name>
    <dbReference type="NCBI Taxonomy" id="661481"/>
    <lineage>
        <taxon>Bacteria</taxon>
        <taxon>Pseudomonadati</taxon>
        <taxon>Bacteroidota</taxon>
        <taxon>Chitinophagia</taxon>
        <taxon>Chitinophagales</taxon>
        <taxon>Chitinophagaceae</taxon>
        <taxon>Flavisolibacter</taxon>
    </lineage>
</organism>